<organism evidence="1 2">
    <name type="scientific">Mesorhizobium liriopis</name>
    <dbReference type="NCBI Taxonomy" id="2953882"/>
    <lineage>
        <taxon>Bacteria</taxon>
        <taxon>Pseudomonadati</taxon>
        <taxon>Pseudomonadota</taxon>
        <taxon>Alphaproteobacteria</taxon>
        <taxon>Hyphomicrobiales</taxon>
        <taxon>Phyllobacteriaceae</taxon>
        <taxon>Mesorhizobium</taxon>
    </lineage>
</organism>
<accession>A0ABT1C735</accession>
<evidence type="ECO:0000313" key="1">
    <source>
        <dbReference type="EMBL" id="MCO6050640.1"/>
    </source>
</evidence>
<evidence type="ECO:0008006" key="3">
    <source>
        <dbReference type="Google" id="ProtNLM"/>
    </source>
</evidence>
<name>A0ABT1C735_9HYPH</name>
<dbReference type="RefSeq" id="WP_252819461.1">
    <property type="nucleotide sequence ID" value="NZ_JAMXQS010000006.1"/>
</dbReference>
<dbReference type="Proteomes" id="UP001205906">
    <property type="component" value="Unassembled WGS sequence"/>
</dbReference>
<dbReference type="EMBL" id="JAMXQS010000006">
    <property type="protein sequence ID" value="MCO6050640.1"/>
    <property type="molecule type" value="Genomic_DNA"/>
</dbReference>
<sequence length="68" mass="7281">MTLDDALSSPTISVPDAGRIFFGMCRSKAYEAARNGQIPTIEINKSLLVPVAIVAKQLGLKTKFESAV</sequence>
<protein>
    <recommendedName>
        <fullName evidence="3">DNA-binding protein</fullName>
    </recommendedName>
</protein>
<reference evidence="1 2" key="1">
    <citation type="submission" date="2022-06" db="EMBL/GenBank/DDBJ databases">
        <title>Mesorhizobium sp. strain RP14 Genome sequencing and assembly.</title>
        <authorList>
            <person name="Kim I."/>
        </authorList>
    </citation>
    <scope>NUCLEOTIDE SEQUENCE [LARGE SCALE GENOMIC DNA]</scope>
    <source>
        <strain evidence="2">RP14(2022)</strain>
    </source>
</reference>
<proteinExistence type="predicted"/>
<comment type="caution">
    <text evidence="1">The sequence shown here is derived from an EMBL/GenBank/DDBJ whole genome shotgun (WGS) entry which is preliminary data.</text>
</comment>
<evidence type="ECO:0000313" key="2">
    <source>
        <dbReference type="Proteomes" id="UP001205906"/>
    </source>
</evidence>
<keyword evidence="2" id="KW-1185">Reference proteome</keyword>
<gene>
    <name evidence="1" type="ORF">NGM99_12690</name>
</gene>